<dbReference type="InterPro" id="IPR015391">
    <property type="entry name" value="SurA_N"/>
</dbReference>
<accession>W0DV75</accession>
<dbReference type="Proteomes" id="UP000005380">
    <property type="component" value="Chromosome"/>
</dbReference>
<protein>
    <submittedName>
        <fullName evidence="9">Peptidyl-prolyl cis-trans isomerase</fullName>
    </submittedName>
</protein>
<dbReference type="HOGENOM" id="CLU_034646_11_3_6"/>
<proteinExistence type="predicted"/>
<sequence>MTAQTRFNGSSLPTWLLAGLLMAVASLAQAQTPLDRIAAVVNNDIILLSELDEQTDLSLAELRERGINPPARNIMQERVLDSIIMQKLQEERARERGLRVSDDDINRQLIQIAQENNLTLVQLRDVLNREQPDGFNKIRQQIANQTLIQRLREIEVISQIAVTEDEVQQFIQRRKLDAANNEYRLAHILISRPDSATQAQRNELQARINRIYQQLQEGASFAEMAITHSEGRQALNGGDLGWLTDDQIPSFFADTVRSLQPGDISPIIESSNGFHIVTLLETRRNQSQSGLDLEQEAIQAIRNRKGNETFDLWMRRLRDDAVIDIRL</sequence>
<evidence type="ECO:0000256" key="7">
    <source>
        <dbReference type="SAM" id="SignalP"/>
    </source>
</evidence>
<gene>
    <name evidence="9" type="ORF">THIAE_02335</name>
</gene>
<dbReference type="AlphaFoldDB" id="W0DV75"/>
<evidence type="ECO:0000256" key="3">
    <source>
        <dbReference type="ARBA" id="ARBA00023110"/>
    </source>
</evidence>
<dbReference type="PANTHER" id="PTHR47637:SF1">
    <property type="entry name" value="CHAPERONE SURA"/>
    <property type="match status" value="1"/>
</dbReference>
<name>W0DV75_9GAMM</name>
<dbReference type="SUPFAM" id="SSF54534">
    <property type="entry name" value="FKBP-like"/>
    <property type="match status" value="1"/>
</dbReference>
<dbReference type="PANTHER" id="PTHR47637">
    <property type="entry name" value="CHAPERONE SURA"/>
    <property type="match status" value="1"/>
</dbReference>
<dbReference type="Pfam" id="PF09312">
    <property type="entry name" value="SurA_N"/>
    <property type="match status" value="1"/>
</dbReference>
<dbReference type="InterPro" id="IPR000297">
    <property type="entry name" value="PPIase_PpiC"/>
</dbReference>
<keyword evidence="4" id="KW-0143">Chaperone</keyword>
<dbReference type="InterPro" id="IPR027304">
    <property type="entry name" value="Trigger_fact/SurA_dom_sf"/>
</dbReference>
<organism evidence="9 10">
    <name type="scientific">Thiomicrospira aerophila AL3</name>
    <dbReference type="NCBI Taxonomy" id="717772"/>
    <lineage>
        <taxon>Bacteria</taxon>
        <taxon>Pseudomonadati</taxon>
        <taxon>Pseudomonadota</taxon>
        <taxon>Gammaproteobacteria</taxon>
        <taxon>Thiotrichales</taxon>
        <taxon>Piscirickettsiaceae</taxon>
        <taxon>Thiomicrospira</taxon>
    </lineage>
</organism>
<feature type="chain" id="PRO_5007931145" evidence="7">
    <location>
        <begin position="31"/>
        <end position="327"/>
    </location>
</feature>
<dbReference type="FunCoup" id="W0DV75">
    <property type="interactions" value="151"/>
</dbReference>
<evidence type="ECO:0000259" key="8">
    <source>
        <dbReference type="PROSITE" id="PS50198"/>
    </source>
</evidence>
<dbReference type="SUPFAM" id="SSF109998">
    <property type="entry name" value="Triger factor/SurA peptide-binding domain-like"/>
    <property type="match status" value="1"/>
</dbReference>
<dbReference type="InParanoid" id="W0DV75"/>
<dbReference type="KEGG" id="tao:THIAE_02335"/>
<dbReference type="eggNOG" id="COG0760">
    <property type="taxonomic scope" value="Bacteria"/>
</dbReference>
<evidence type="ECO:0000313" key="10">
    <source>
        <dbReference type="Proteomes" id="UP000005380"/>
    </source>
</evidence>
<reference evidence="9 10" key="1">
    <citation type="submission" date="2013-12" db="EMBL/GenBank/DDBJ databases">
        <authorList>
            <consortium name="DOE Joint Genome Institute"/>
            <person name="Kappler U."/>
            <person name="Huntemann M."/>
            <person name="Han J."/>
            <person name="Chen A."/>
            <person name="Kyrpides N."/>
            <person name="Mavromatis K."/>
            <person name="Markowitz V."/>
            <person name="Palaniappan K."/>
            <person name="Ivanova N."/>
            <person name="Schaumberg A."/>
            <person name="Pati A."/>
            <person name="Liolios K."/>
            <person name="Nordberg H.P."/>
            <person name="Cantor M.N."/>
            <person name="Hua S.X."/>
            <person name="Woyke T."/>
        </authorList>
    </citation>
    <scope>NUCLEOTIDE SEQUENCE [LARGE SCALE GENOMIC DNA]</scope>
    <source>
        <strain evidence="10">AL2</strain>
    </source>
</reference>
<evidence type="ECO:0000256" key="5">
    <source>
        <dbReference type="ARBA" id="ARBA00023235"/>
    </source>
</evidence>
<dbReference type="Pfam" id="PF00639">
    <property type="entry name" value="Rotamase"/>
    <property type="match status" value="1"/>
</dbReference>
<dbReference type="Gene3D" id="1.10.4030.10">
    <property type="entry name" value="Porin chaperone SurA, peptide-binding domain"/>
    <property type="match status" value="1"/>
</dbReference>
<dbReference type="RefSeq" id="WP_006459888.1">
    <property type="nucleotide sequence ID" value="NZ_CP007030.1"/>
</dbReference>
<dbReference type="GO" id="GO:0003755">
    <property type="term" value="F:peptidyl-prolyl cis-trans isomerase activity"/>
    <property type="evidence" value="ECO:0007669"/>
    <property type="project" value="UniProtKB-KW"/>
</dbReference>
<dbReference type="InterPro" id="IPR046357">
    <property type="entry name" value="PPIase_dom_sf"/>
</dbReference>
<keyword evidence="3 6" id="KW-0697">Rotamase</keyword>
<feature type="domain" description="PpiC" evidence="8">
    <location>
        <begin position="180"/>
        <end position="281"/>
    </location>
</feature>
<evidence type="ECO:0000256" key="6">
    <source>
        <dbReference type="PROSITE-ProRule" id="PRU00278"/>
    </source>
</evidence>
<feature type="signal peptide" evidence="7">
    <location>
        <begin position="1"/>
        <end position="30"/>
    </location>
</feature>
<dbReference type="Gene3D" id="3.10.50.40">
    <property type="match status" value="1"/>
</dbReference>
<evidence type="ECO:0000256" key="2">
    <source>
        <dbReference type="ARBA" id="ARBA00022764"/>
    </source>
</evidence>
<evidence type="ECO:0000256" key="1">
    <source>
        <dbReference type="ARBA" id="ARBA00022729"/>
    </source>
</evidence>
<dbReference type="STRING" id="717772.THIAE_02335"/>
<keyword evidence="5 6" id="KW-0413">Isomerase</keyword>
<dbReference type="EMBL" id="CP007030">
    <property type="protein sequence ID" value="AHF00766.1"/>
    <property type="molecule type" value="Genomic_DNA"/>
</dbReference>
<evidence type="ECO:0000256" key="4">
    <source>
        <dbReference type="ARBA" id="ARBA00023186"/>
    </source>
</evidence>
<keyword evidence="10" id="KW-1185">Reference proteome</keyword>
<keyword evidence="1 7" id="KW-0732">Signal</keyword>
<dbReference type="OrthoDB" id="14196at2"/>
<dbReference type="InterPro" id="IPR050280">
    <property type="entry name" value="OMP_Chaperone_SurA"/>
</dbReference>
<keyword evidence="2" id="KW-0574">Periplasm</keyword>
<dbReference type="PROSITE" id="PS50198">
    <property type="entry name" value="PPIC_PPIASE_2"/>
    <property type="match status" value="1"/>
</dbReference>
<evidence type="ECO:0000313" key="9">
    <source>
        <dbReference type="EMBL" id="AHF00766.1"/>
    </source>
</evidence>